<feature type="domain" description="DUF7827" evidence="2">
    <location>
        <begin position="20"/>
        <end position="127"/>
    </location>
</feature>
<comment type="caution">
    <text evidence="3">The sequence shown here is derived from an EMBL/GenBank/DDBJ whole genome shotgun (WGS) entry which is preliminary data.</text>
</comment>
<gene>
    <name evidence="3" type="ORF">C486_04730</name>
</gene>
<accession>L9ZBQ5</accession>
<protein>
    <recommendedName>
        <fullName evidence="2">DUF7827 domain-containing protein</fullName>
    </recommendedName>
</protein>
<reference evidence="3 4" key="1">
    <citation type="journal article" date="2014" name="PLoS Genet.">
        <title>Phylogenetically driven sequencing of extremely halophilic archaea reveals strategies for static and dynamic osmo-response.</title>
        <authorList>
            <person name="Becker E.A."/>
            <person name="Seitzer P.M."/>
            <person name="Tritt A."/>
            <person name="Larsen D."/>
            <person name="Krusor M."/>
            <person name="Yao A.I."/>
            <person name="Wu D."/>
            <person name="Madern D."/>
            <person name="Eisen J.A."/>
            <person name="Darling A.E."/>
            <person name="Facciotti M.T."/>
        </authorList>
    </citation>
    <scope>NUCLEOTIDE SEQUENCE [LARGE SCALE GENOMIC DNA]</scope>
    <source>
        <strain evidence="3 4">JCM 14663</strain>
    </source>
</reference>
<dbReference type="AlphaFoldDB" id="L9ZBQ5"/>
<evidence type="ECO:0000259" key="2">
    <source>
        <dbReference type="Pfam" id="PF25162"/>
    </source>
</evidence>
<dbReference type="Proteomes" id="UP000011592">
    <property type="component" value="Unassembled WGS sequence"/>
</dbReference>
<feature type="region of interest" description="Disordered" evidence="1">
    <location>
        <begin position="1"/>
        <end position="21"/>
    </location>
</feature>
<evidence type="ECO:0000313" key="4">
    <source>
        <dbReference type="Proteomes" id="UP000011592"/>
    </source>
</evidence>
<sequence length="525" mass="56335">MGAGSGTGTDTGAEIGPQPVDGTVEFADSNVVEQRGNVATVQLELENTDEADLLVRSAQRDFRADLRVRDEDDDGTVRVRFNTFYGAEHEGRSAFTAVGDDSVTVRTHATTQSLPMLEAGRYNMIASTETSRIAAVLQLEEPTVGESRSKAIAPGTDVKTVAASEGAVQATAVDMQVTTEKTTVAKGDIARAEFDVSGVEGLLQDPTSRDQLVTATDSRPGAQTTHRLQHTPDRDIEGVETISIDYDAAGGVAPNIQSLSWNDFEILGVDTDNDGHIDRSLTGSVSGIQTTSAGEIVIRFDDPVSISESETFFASYAATNPSKTGTGDVRVRFGSDRYVETGEISYGTDSLGTLTHGVDLHLQSADDRLQTVASLQSLTTTYNSTTDTLVADVDTTHLEPGTYTVRFQVYDDSPVSDDGSVVTERFVVVPPSARISEPTLTNESTLVVNATTNLAPENDVSIRVRTDPLRKGYLLECNTTVERDGSVACEYELPDTESPLNVTMRRDGTQLAEPVQYELPDASER</sequence>
<dbReference type="EMBL" id="AOIJ01000036">
    <property type="protein sequence ID" value="ELY82568.1"/>
    <property type="molecule type" value="Genomic_DNA"/>
</dbReference>
<name>L9ZBQ5_9EURY</name>
<organism evidence="3 4">
    <name type="scientific">Natrinema gari JCM 14663</name>
    <dbReference type="NCBI Taxonomy" id="1230459"/>
    <lineage>
        <taxon>Archaea</taxon>
        <taxon>Methanobacteriati</taxon>
        <taxon>Methanobacteriota</taxon>
        <taxon>Stenosarchaea group</taxon>
        <taxon>Halobacteria</taxon>
        <taxon>Halobacteriales</taxon>
        <taxon>Natrialbaceae</taxon>
        <taxon>Natrinema</taxon>
    </lineage>
</organism>
<keyword evidence="4" id="KW-1185">Reference proteome</keyword>
<proteinExistence type="predicted"/>
<dbReference type="PATRIC" id="fig|1230459.4.peg.945"/>
<dbReference type="InterPro" id="IPR057149">
    <property type="entry name" value="DUF7827"/>
</dbReference>
<dbReference type="RefSeq" id="WP_008453491.1">
    <property type="nucleotide sequence ID" value="NZ_AOIJ01000036.1"/>
</dbReference>
<evidence type="ECO:0000256" key="1">
    <source>
        <dbReference type="SAM" id="MobiDB-lite"/>
    </source>
</evidence>
<dbReference type="Pfam" id="PF25162">
    <property type="entry name" value="DUF7827"/>
    <property type="match status" value="1"/>
</dbReference>
<evidence type="ECO:0000313" key="3">
    <source>
        <dbReference type="EMBL" id="ELY82568.1"/>
    </source>
</evidence>